<dbReference type="AlphaFoldDB" id="A0A9X0CKF6"/>
<feature type="binding site" evidence="1">
    <location>
        <position position="16"/>
    </location>
    <ligand>
        <name>Zn(2+)</name>
        <dbReference type="ChEBI" id="CHEBI:29105"/>
    </ligand>
</feature>
<sequence>MATPKKHYYKGNTNSCCLCSDDQHSDRFTGIFSTTGKDGKLHEKINYVIGIEVENVCSLPTKVCRKCRGQLITFSDFKAKALSVQKELALYTTSKRCKNFSPTLEPEKKKQLVEGGKKASSLKPGGLARNLFPEGTQPQQDKEIQKTAKEGNKEENIDAILSKSGLNNPELQCKAKFLQELNQNCTSLTKRKQPSVLHQKDYPDMVAFDWNELIKEMSSRCPLLLDIFLTVVQKNKTLMTLDSVLPPMGLCYAILMRQRNHELSLVQRINTILLTEGKAKKQLFTRCQKMGFSLCSSSKSKLLDIIGGHFADKVIEQVKEGKRLQGTGDNWDIRINAHDMRSTHQNVDLHYFASNLIVERIPIDPQLSTVSPRRDIKTISNTVFLLSDDETRKLREDFKVLVGKVLVANIKSLSFMKSVIPLHIPHRFQKEMAQKSIIVPLPLQLKDEKKYDDVVDILSFYEDSTEEIYTKAGIIVNPPNNVRPAEPRGSLAGSASAPDQPGAHVNRRDADDHMSEVSVPFGRDQLTRVRFAGAKDLRAGAHTAKDRFDHCSPFVAEPFHTKMSFLQAVSSFLLSVGKVYILEAALEFWGMQSLDDVPSKHVPPAGIQHMSKERKLAYFHNHIGAFVDEFVMADPDKEEVTQNELLKERSNLVNVILDEHDYTKQPEVTQDPDHSMEEPEKPDRVRFYGLNVIELAVFLMQLKDTCAEGDGDRNNRNKKRLLLYFKSSSSFTKYSIEMFTTIAQIEAIVSEDMAERLTWGRFVNWHGGEGKNIANDAAQEICNDASKNVVKGMGPNKTPKAILRASKSGAGVHEIKWSFDKATHIHRVSQAHSTRSSLEDEMLMLADLRKLRPFRVVSGRCHAHFPDLRISTTANLDVGELFTWLERHKRQLEGPFSQV</sequence>
<dbReference type="Proteomes" id="UP001163046">
    <property type="component" value="Unassembled WGS sequence"/>
</dbReference>
<reference evidence="4" key="1">
    <citation type="submission" date="2023-01" db="EMBL/GenBank/DDBJ databases">
        <title>Genome assembly of the deep-sea coral Lophelia pertusa.</title>
        <authorList>
            <person name="Herrera S."/>
            <person name="Cordes E."/>
        </authorList>
    </citation>
    <scope>NUCLEOTIDE SEQUENCE</scope>
    <source>
        <strain evidence="4">USNM1676648</strain>
        <tissue evidence="4">Polyp</tissue>
    </source>
</reference>
<feature type="compositionally biased region" description="Basic and acidic residues" evidence="2">
    <location>
        <begin position="108"/>
        <end position="117"/>
    </location>
</feature>
<feature type="region of interest" description="Disordered" evidence="2">
    <location>
        <begin position="479"/>
        <end position="514"/>
    </location>
</feature>
<evidence type="ECO:0000313" key="5">
    <source>
        <dbReference type="Proteomes" id="UP001163046"/>
    </source>
</evidence>
<keyword evidence="1" id="KW-0863">Zinc-finger</keyword>
<dbReference type="EMBL" id="MU827312">
    <property type="protein sequence ID" value="KAJ7360037.1"/>
    <property type="molecule type" value="Genomic_DNA"/>
</dbReference>
<gene>
    <name evidence="4" type="ORF">OS493_019128</name>
</gene>
<accession>A0A9X0CKF6</accession>
<dbReference type="InterPro" id="IPR046496">
    <property type="entry name" value="DUF6589"/>
</dbReference>
<protein>
    <recommendedName>
        <fullName evidence="3">ZAD domain-containing protein</fullName>
    </recommendedName>
</protein>
<dbReference type="SUPFAM" id="SSF57716">
    <property type="entry name" value="Glucocorticoid receptor-like (DNA-binding domain)"/>
    <property type="match status" value="1"/>
</dbReference>
<feature type="domain" description="ZAD" evidence="3">
    <location>
        <begin position="14"/>
        <end position="91"/>
    </location>
</feature>
<dbReference type="GO" id="GO:0005634">
    <property type="term" value="C:nucleus"/>
    <property type="evidence" value="ECO:0007669"/>
    <property type="project" value="InterPro"/>
</dbReference>
<evidence type="ECO:0000259" key="3">
    <source>
        <dbReference type="PROSITE" id="PS51915"/>
    </source>
</evidence>
<dbReference type="SMART" id="SM00868">
    <property type="entry name" value="zf-AD"/>
    <property type="match status" value="1"/>
</dbReference>
<evidence type="ECO:0000256" key="1">
    <source>
        <dbReference type="PROSITE-ProRule" id="PRU01263"/>
    </source>
</evidence>
<dbReference type="Pfam" id="PF07776">
    <property type="entry name" value="zf-AD"/>
    <property type="match status" value="1"/>
</dbReference>
<name>A0A9X0CKF6_9CNID</name>
<keyword evidence="1" id="KW-0862">Zinc</keyword>
<feature type="region of interest" description="Disordered" evidence="2">
    <location>
        <begin position="108"/>
        <end position="151"/>
    </location>
</feature>
<evidence type="ECO:0000313" key="4">
    <source>
        <dbReference type="EMBL" id="KAJ7360037.1"/>
    </source>
</evidence>
<proteinExistence type="predicted"/>
<keyword evidence="5" id="KW-1185">Reference proteome</keyword>
<feature type="binding site" evidence="1">
    <location>
        <position position="67"/>
    </location>
    <ligand>
        <name>Zn(2+)</name>
        <dbReference type="ChEBI" id="CHEBI:29105"/>
    </ligand>
</feature>
<dbReference type="GO" id="GO:0008270">
    <property type="term" value="F:zinc ion binding"/>
    <property type="evidence" value="ECO:0007669"/>
    <property type="project" value="UniProtKB-UniRule"/>
</dbReference>
<dbReference type="OrthoDB" id="5984493at2759"/>
<organism evidence="4 5">
    <name type="scientific">Desmophyllum pertusum</name>
    <dbReference type="NCBI Taxonomy" id="174260"/>
    <lineage>
        <taxon>Eukaryota</taxon>
        <taxon>Metazoa</taxon>
        <taxon>Cnidaria</taxon>
        <taxon>Anthozoa</taxon>
        <taxon>Hexacorallia</taxon>
        <taxon>Scleractinia</taxon>
        <taxon>Caryophylliina</taxon>
        <taxon>Caryophylliidae</taxon>
        <taxon>Desmophyllum</taxon>
    </lineage>
</organism>
<evidence type="ECO:0000256" key="2">
    <source>
        <dbReference type="SAM" id="MobiDB-lite"/>
    </source>
</evidence>
<dbReference type="Gene3D" id="3.40.1800.20">
    <property type="match status" value="1"/>
</dbReference>
<feature type="binding site" evidence="1">
    <location>
        <position position="64"/>
    </location>
    <ligand>
        <name>Zn(2+)</name>
        <dbReference type="ChEBI" id="CHEBI:29105"/>
    </ligand>
</feature>
<comment type="caution">
    <text evidence="4">The sequence shown here is derived from an EMBL/GenBank/DDBJ whole genome shotgun (WGS) entry which is preliminary data.</text>
</comment>
<feature type="compositionally biased region" description="Basic and acidic residues" evidence="2">
    <location>
        <begin position="140"/>
        <end position="151"/>
    </location>
</feature>
<keyword evidence="1" id="KW-0479">Metal-binding</keyword>
<dbReference type="Pfam" id="PF20231">
    <property type="entry name" value="DUF6589"/>
    <property type="match status" value="2"/>
</dbReference>
<feature type="binding site" evidence="1">
    <location>
        <position position="19"/>
    </location>
    <ligand>
        <name>Zn(2+)</name>
        <dbReference type="ChEBI" id="CHEBI:29105"/>
    </ligand>
</feature>
<dbReference type="PROSITE" id="PS51915">
    <property type="entry name" value="ZAD"/>
    <property type="match status" value="1"/>
</dbReference>
<dbReference type="InterPro" id="IPR012934">
    <property type="entry name" value="Znf_AD"/>
</dbReference>